<dbReference type="EMBL" id="CAJPIN010057379">
    <property type="protein sequence ID" value="CAG2066670.1"/>
    <property type="molecule type" value="Genomic_DNA"/>
</dbReference>
<organism evidence="2 3">
    <name type="scientific">Timema podura</name>
    <name type="common">Walking stick</name>
    <dbReference type="NCBI Taxonomy" id="61482"/>
    <lineage>
        <taxon>Eukaryota</taxon>
        <taxon>Metazoa</taxon>
        <taxon>Ecdysozoa</taxon>
        <taxon>Arthropoda</taxon>
        <taxon>Hexapoda</taxon>
        <taxon>Insecta</taxon>
        <taxon>Pterygota</taxon>
        <taxon>Neoptera</taxon>
        <taxon>Polyneoptera</taxon>
        <taxon>Phasmatodea</taxon>
        <taxon>Timematodea</taxon>
        <taxon>Timematoidea</taxon>
        <taxon>Timematidae</taxon>
        <taxon>Timema</taxon>
    </lineage>
</organism>
<gene>
    <name evidence="2" type="ORF">TPAB3V08_LOCUS13613</name>
</gene>
<proteinExistence type="predicted"/>
<keyword evidence="3" id="KW-1185">Reference proteome</keyword>
<name>A0ABN7PFW4_TIMPD</name>
<protein>
    <submittedName>
        <fullName evidence="2">Uncharacterized protein</fullName>
    </submittedName>
</protein>
<feature type="compositionally biased region" description="Basic and acidic residues" evidence="1">
    <location>
        <begin position="247"/>
        <end position="256"/>
    </location>
</feature>
<sequence>MKSDTSPNQITYDHTSLSDYISNTESNLQPQHDQSLNKQLIPKISAQFSPKLHTHANVTSNTHTDKITPRSTGNVKPYTLCVKPFHTKPRTNAFASLEGRRKEVIEGRSCPWTKEAKSIFLQVGVDIVDRIVTEDLGLEIKEISLEIDEGKPQTERSDESDSKEDSRSQKGESETEGKESDGDSDKKQWRKSSADVSKIFSQQPKYQMGAENMRSLKDVVDKVVKEHKTFCVEGSYGAIRNAMKKRGWLEKREPRWTPKRSNHNGNSFN</sequence>
<evidence type="ECO:0000313" key="2">
    <source>
        <dbReference type="EMBL" id="CAG2066670.1"/>
    </source>
</evidence>
<feature type="region of interest" description="Disordered" evidence="1">
    <location>
        <begin position="246"/>
        <end position="269"/>
    </location>
</feature>
<evidence type="ECO:0000313" key="3">
    <source>
        <dbReference type="Proteomes" id="UP001153148"/>
    </source>
</evidence>
<dbReference type="Proteomes" id="UP001153148">
    <property type="component" value="Unassembled WGS sequence"/>
</dbReference>
<feature type="region of interest" description="Disordered" evidence="1">
    <location>
        <begin position="149"/>
        <end position="212"/>
    </location>
</feature>
<evidence type="ECO:0000256" key="1">
    <source>
        <dbReference type="SAM" id="MobiDB-lite"/>
    </source>
</evidence>
<reference evidence="2" key="1">
    <citation type="submission" date="2021-03" db="EMBL/GenBank/DDBJ databases">
        <authorList>
            <person name="Tran Van P."/>
        </authorList>
    </citation>
    <scope>NUCLEOTIDE SEQUENCE</scope>
</reference>
<feature type="region of interest" description="Disordered" evidence="1">
    <location>
        <begin position="54"/>
        <end position="73"/>
    </location>
</feature>
<feature type="compositionally biased region" description="Basic and acidic residues" evidence="1">
    <location>
        <begin position="149"/>
        <end position="187"/>
    </location>
</feature>
<comment type="caution">
    <text evidence="2">The sequence shown here is derived from an EMBL/GenBank/DDBJ whole genome shotgun (WGS) entry which is preliminary data.</text>
</comment>
<accession>A0ABN7PFW4</accession>